<dbReference type="InterPro" id="IPR036864">
    <property type="entry name" value="Zn2-C6_fun-type_DNA-bd_sf"/>
</dbReference>
<evidence type="ECO:0000256" key="3">
    <source>
        <dbReference type="ARBA" id="ARBA00022723"/>
    </source>
</evidence>
<evidence type="ECO:0000256" key="8">
    <source>
        <dbReference type="ARBA" id="ARBA00023125"/>
    </source>
</evidence>
<dbReference type="InterPro" id="IPR036188">
    <property type="entry name" value="FAD/NAD-bd_sf"/>
</dbReference>
<dbReference type="FunFam" id="3.50.50.60:FF:000115">
    <property type="entry name" value="Salicylate hydroxylase, putative"/>
    <property type="match status" value="1"/>
</dbReference>
<dbReference type="GO" id="GO:0009893">
    <property type="term" value="P:positive regulation of metabolic process"/>
    <property type="evidence" value="ECO:0007669"/>
    <property type="project" value="UniProtKB-ARBA"/>
</dbReference>
<reference evidence="13 14" key="1">
    <citation type="submission" date="2016-10" db="EMBL/GenBank/DDBJ databases">
        <title>Genome sequencing of Aspergillus oryzae BCC7051.</title>
        <authorList>
            <person name="Thammarongtham C."/>
            <person name="Vorapreeda T."/>
            <person name="Nookaew I."/>
            <person name="Srisuk T."/>
            <person name="Land M."/>
            <person name="Jeennor S."/>
            <person name="Laoteng K."/>
        </authorList>
    </citation>
    <scope>NUCLEOTIDE SEQUENCE [LARGE SCALE GENOMIC DNA]</scope>
    <source>
        <strain evidence="13 14">BCC7051</strain>
    </source>
</reference>
<dbReference type="GO" id="GO:0003677">
    <property type="term" value="F:DNA binding"/>
    <property type="evidence" value="ECO:0007669"/>
    <property type="project" value="UniProtKB-KW"/>
</dbReference>
<dbReference type="GO" id="GO:0071949">
    <property type="term" value="F:FAD binding"/>
    <property type="evidence" value="ECO:0007669"/>
    <property type="project" value="InterPro"/>
</dbReference>
<dbReference type="Gene3D" id="3.30.9.30">
    <property type="match status" value="1"/>
</dbReference>
<dbReference type="GO" id="GO:0000981">
    <property type="term" value="F:DNA-binding transcription factor activity, RNA polymerase II-specific"/>
    <property type="evidence" value="ECO:0007669"/>
    <property type="project" value="InterPro"/>
</dbReference>
<keyword evidence="3" id="KW-0479">Metal-binding</keyword>
<feature type="domain" description="Zn(2)-C6 fungal-type" evidence="12">
    <location>
        <begin position="445"/>
        <end position="476"/>
    </location>
</feature>
<evidence type="ECO:0000256" key="11">
    <source>
        <dbReference type="SAM" id="MobiDB-lite"/>
    </source>
</evidence>
<evidence type="ECO:0000256" key="2">
    <source>
        <dbReference type="ARBA" id="ARBA00022630"/>
    </source>
</evidence>
<dbReference type="InterPro" id="IPR007219">
    <property type="entry name" value="XnlR_reg_dom"/>
</dbReference>
<dbReference type="InterPro" id="IPR001138">
    <property type="entry name" value="Zn2Cys6_DnaBD"/>
</dbReference>
<protein>
    <recommendedName>
        <fullName evidence="12">Zn(2)-C6 fungal-type domain-containing protein</fullName>
    </recommendedName>
</protein>
<dbReference type="GO" id="GO:0004497">
    <property type="term" value="F:monooxygenase activity"/>
    <property type="evidence" value="ECO:0007669"/>
    <property type="project" value="UniProtKB-KW"/>
</dbReference>
<dbReference type="AlphaFoldDB" id="A0A1S9DCZ2"/>
<dbReference type="SUPFAM" id="SSF51905">
    <property type="entry name" value="FAD/NAD(P)-binding domain"/>
    <property type="match status" value="1"/>
</dbReference>
<dbReference type="OrthoDB" id="1924787at2759"/>
<dbReference type="Pfam" id="PF01494">
    <property type="entry name" value="FAD_binding_3"/>
    <property type="match status" value="1"/>
</dbReference>
<dbReference type="CDD" id="cd12148">
    <property type="entry name" value="fungal_TF_MHR"/>
    <property type="match status" value="1"/>
</dbReference>
<evidence type="ECO:0000256" key="9">
    <source>
        <dbReference type="ARBA" id="ARBA00023163"/>
    </source>
</evidence>
<sequence length="1235" mass="137342">MAKSPQDLQIAILGAGMGGLTCALALAQEGFKNIDVYESASDLGFVGAGIQLAPNMARVLDRLGVWKGIEAEAVNIEETSVRVGATDAELAHVELQYIKDTYGYPHMVGHRSSLSNGLYQGCLRYPNIKFHFATSAGNVDSFGPRPSFTATPRDSSQAPYRVEADVLLGADGIKSNTRVAMMDKLGIQTGVKDTNQAAYRIMIHKDQIKDDPELLELINGTKVTRWIGEKRHIIAYPVSNNTIYNLSTVQPDTNFAAATNATYTTRGSKKTMLEVFGDFCPMVQRMLSYVPEGEVCEWKLRVHEPLDTWTHESTALVGDACHPTLPHLAQGAAQAIEDGAVIAIALSLLPDTTPASIAKALKVYEKVRKDRAYALVELAAASGRALHLGDGAAKEERDKQFAALKKGNGPVPDKWADADVQKIIYGFDCQQETRDKFNEYFAHRPCDQCRERKLGCQTDGGLPCVRCRSADLPCTFEHPPPKRPRRESSGHMGDHSGSVASSIDPESSFLPPSWEEPSNHPASHLPSRGASVNPAVHQPAFAPLEDVPTNGAVSPAVSGHLVTVGRSPTQFVQSLDQLEGFSAHLFGASAESDPWLLRHCSFDDAGVKCFYKVHFRNAGGVPTADKIPVHFMLAADDLATSAKQETSCRFSGDATREELNRLVPHDYGQRLVSLFIKYVWPALPLISRSQMGLTPSCSIPEPWALERTPVHLLAAVYASALPFAAHDDYLCVLQTYNAPPADRLWRMAYELISEEIHTPHLAVLQTALLYLHRPLDEARASIADTPFVWSFVGTIVGLAESLGLHIECRMWGIPAWEKRLRRRLWWAIYAEDKWRSLLMGRPPYIHRSEWDVSELDGADFLYHTRGASSSSSGVHQPQDPVPFRYLVDLSGIAEQIYESFYTLRKSQYLSERFRVSHDTGRPLLEKLNDWYSSLPESFRLPNWSKSVSGLAPYPTSIHFAYLILVLFVYRALLRPMARSSSPPLIFDLDEIPTNPSALDTAIDDSPVLDFLNMPEIESFPAVELSDHSTGETTLNSAERCASIVISFTRRLTSSDFTGFWYSWSRIGFATVSNFALLLLVQAPNAERAAKGKQLVDSWLRVLRCQSQSFPMMKLGLTRLDAMHWVGLGQTFVLPQHVQEVYHEYEVGNRVGHRHRCWDQFYKVVIKMPDFLIDLLKRNKAPEPKQPLDALQDSASEMTLIEKAKARPCHVQKNKNRTTNTHFNPADLCFGSCCRN</sequence>
<dbReference type="GO" id="GO:0008270">
    <property type="term" value="F:zinc ion binding"/>
    <property type="evidence" value="ECO:0007669"/>
    <property type="project" value="InterPro"/>
</dbReference>
<name>A0A1S9DCZ2_ASPOZ</name>
<keyword evidence="4" id="KW-0274">FAD</keyword>
<evidence type="ECO:0000256" key="6">
    <source>
        <dbReference type="ARBA" id="ARBA00023015"/>
    </source>
</evidence>
<evidence type="ECO:0000259" key="12">
    <source>
        <dbReference type="PROSITE" id="PS50048"/>
    </source>
</evidence>
<keyword evidence="2" id="KW-0285">Flavoprotein</keyword>
<dbReference type="CDD" id="cd00067">
    <property type="entry name" value="GAL4"/>
    <property type="match status" value="1"/>
</dbReference>
<dbReference type="Proteomes" id="UP000190312">
    <property type="component" value="Unassembled WGS sequence"/>
</dbReference>
<accession>A0A1S9DCZ2</accession>
<evidence type="ECO:0000256" key="10">
    <source>
        <dbReference type="ARBA" id="ARBA00023242"/>
    </source>
</evidence>
<evidence type="ECO:0000256" key="1">
    <source>
        <dbReference type="ARBA" id="ARBA00007992"/>
    </source>
</evidence>
<evidence type="ECO:0000256" key="4">
    <source>
        <dbReference type="ARBA" id="ARBA00022827"/>
    </source>
</evidence>
<dbReference type="VEuPathDB" id="FungiDB:AO090011000462"/>
<evidence type="ECO:0000256" key="7">
    <source>
        <dbReference type="ARBA" id="ARBA00023033"/>
    </source>
</evidence>
<keyword evidence="5" id="KW-0560">Oxidoreductase</keyword>
<dbReference type="SUPFAM" id="SSF54373">
    <property type="entry name" value="FAD-linked reductases, C-terminal domain"/>
    <property type="match status" value="1"/>
</dbReference>
<dbReference type="Gene3D" id="3.50.50.60">
    <property type="entry name" value="FAD/NAD(P)-binding domain"/>
    <property type="match status" value="1"/>
</dbReference>
<keyword evidence="7" id="KW-0503">Monooxygenase</keyword>
<dbReference type="VEuPathDB" id="FungiDB:AO090011000962"/>
<evidence type="ECO:0000313" key="13">
    <source>
        <dbReference type="EMBL" id="OOO06920.1"/>
    </source>
</evidence>
<dbReference type="SMART" id="SM00066">
    <property type="entry name" value="GAL4"/>
    <property type="match status" value="1"/>
</dbReference>
<feature type="region of interest" description="Disordered" evidence="11">
    <location>
        <begin position="475"/>
        <end position="534"/>
    </location>
</feature>
<evidence type="ECO:0000313" key="14">
    <source>
        <dbReference type="Proteomes" id="UP000190312"/>
    </source>
</evidence>
<comment type="similarity">
    <text evidence="1">Belongs to the paxM FAD-dependent monooxygenase family.</text>
</comment>
<gene>
    <name evidence="13" type="ORF">OAory_01091230</name>
</gene>
<dbReference type="SUPFAM" id="SSF57701">
    <property type="entry name" value="Zn2/Cys6 DNA-binding domain"/>
    <property type="match status" value="1"/>
</dbReference>
<dbReference type="InterPro" id="IPR050493">
    <property type="entry name" value="FAD-dep_Monooxygenase_BioMet"/>
</dbReference>
<dbReference type="PANTHER" id="PTHR13789">
    <property type="entry name" value="MONOOXYGENASE"/>
    <property type="match status" value="1"/>
</dbReference>
<dbReference type="SMART" id="SM00906">
    <property type="entry name" value="Fungal_trans"/>
    <property type="match status" value="1"/>
</dbReference>
<dbReference type="Gene3D" id="4.10.240.10">
    <property type="entry name" value="Zn(2)-C6 fungal-type DNA-binding domain"/>
    <property type="match status" value="1"/>
</dbReference>
<keyword evidence="6" id="KW-0805">Transcription regulation</keyword>
<dbReference type="eggNOG" id="KOG2614">
    <property type="taxonomic scope" value="Eukaryota"/>
</dbReference>
<proteinExistence type="inferred from homology"/>
<dbReference type="Pfam" id="PF00172">
    <property type="entry name" value="Zn_clus"/>
    <property type="match status" value="1"/>
</dbReference>
<dbReference type="InterPro" id="IPR002938">
    <property type="entry name" value="FAD-bd"/>
</dbReference>
<organism evidence="13 14">
    <name type="scientific">Aspergillus oryzae</name>
    <name type="common">Yellow koji mold</name>
    <dbReference type="NCBI Taxonomy" id="5062"/>
    <lineage>
        <taxon>Eukaryota</taxon>
        <taxon>Fungi</taxon>
        <taxon>Dikarya</taxon>
        <taxon>Ascomycota</taxon>
        <taxon>Pezizomycotina</taxon>
        <taxon>Eurotiomycetes</taxon>
        <taxon>Eurotiomycetidae</taxon>
        <taxon>Eurotiales</taxon>
        <taxon>Aspergillaceae</taxon>
        <taxon>Aspergillus</taxon>
        <taxon>Aspergillus subgen. Circumdati</taxon>
    </lineage>
</organism>
<dbReference type="PRINTS" id="PR00420">
    <property type="entry name" value="RNGMNOXGNASE"/>
</dbReference>
<dbReference type="GO" id="GO:0006351">
    <property type="term" value="P:DNA-templated transcription"/>
    <property type="evidence" value="ECO:0007669"/>
    <property type="project" value="InterPro"/>
</dbReference>
<evidence type="ECO:0000256" key="5">
    <source>
        <dbReference type="ARBA" id="ARBA00023002"/>
    </source>
</evidence>
<comment type="caution">
    <text evidence="13">The sequence shown here is derived from an EMBL/GenBank/DDBJ whole genome shotgun (WGS) entry which is preliminary data.</text>
</comment>
<keyword evidence="9" id="KW-0804">Transcription</keyword>
<dbReference type="EMBL" id="MKZY01000007">
    <property type="protein sequence ID" value="OOO06920.1"/>
    <property type="molecule type" value="Genomic_DNA"/>
</dbReference>
<dbReference type="PROSITE" id="PS50048">
    <property type="entry name" value="ZN2_CY6_FUNGAL_2"/>
    <property type="match status" value="1"/>
</dbReference>
<keyword evidence="8" id="KW-0238">DNA-binding</keyword>
<keyword evidence="10" id="KW-0539">Nucleus</keyword>
<dbReference type="Pfam" id="PF04082">
    <property type="entry name" value="Fungal_trans"/>
    <property type="match status" value="1"/>
</dbReference>
<dbReference type="PANTHER" id="PTHR13789:SF147">
    <property type="entry name" value="PUTATIVE (AFU_ORTHOLOGUE AFUA_2G01950)-RELATED"/>
    <property type="match status" value="1"/>
</dbReference>